<dbReference type="EMBL" id="JAPDFW010000065">
    <property type="protein sequence ID" value="KAJ5075445.1"/>
    <property type="molecule type" value="Genomic_DNA"/>
</dbReference>
<dbReference type="PROSITE" id="PS51886">
    <property type="entry name" value="TLDC"/>
    <property type="match status" value="1"/>
</dbReference>
<dbReference type="InterPro" id="IPR006571">
    <property type="entry name" value="TLDc_dom"/>
</dbReference>
<keyword evidence="3" id="KW-1185">Reference proteome</keyword>
<accession>A0A9Q0LMV9</accession>
<organism evidence="2 3">
    <name type="scientific">Anaeramoeba ignava</name>
    <name type="common">Anaerobic marine amoeba</name>
    <dbReference type="NCBI Taxonomy" id="1746090"/>
    <lineage>
        <taxon>Eukaryota</taxon>
        <taxon>Metamonada</taxon>
        <taxon>Anaeramoebidae</taxon>
        <taxon>Anaeramoeba</taxon>
    </lineage>
</organism>
<dbReference type="AlphaFoldDB" id="A0A9Q0LMV9"/>
<evidence type="ECO:0000313" key="3">
    <source>
        <dbReference type="Proteomes" id="UP001149090"/>
    </source>
</evidence>
<feature type="domain" description="TLDc" evidence="1">
    <location>
        <begin position="1"/>
        <end position="169"/>
    </location>
</feature>
<dbReference type="Pfam" id="PF07534">
    <property type="entry name" value="TLD"/>
    <property type="match status" value="1"/>
</dbReference>
<name>A0A9Q0LMV9_ANAIG</name>
<sequence>MKLGFSAKRDGFSSQKWHDKVDNKGKTLIIIKTKDNFIFGGFTQIGFTTDKSKWRDIDRNYAEGSIPDSNAFIFSLRNDNNDRKPEKFPIKKGKENFAIYYDYSSFGPIFGGRYYSDFSLNLILQPGDSNFGYTYNLPNGIEPKTNEAKRYLAGSYNNWVVDEIECGFI</sequence>
<evidence type="ECO:0000259" key="1">
    <source>
        <dbReference type="PROSITE" id="PS51886"/>
    </source>
</evidence>
<reference evidence="2" key="1">
    <citation type="submission" date="2022-10" db="EMBL/GenBank/DDBJ databases">
        <title>Novel sulphate-reducing endosymbionts in the free-living metamonad Anaeramoeba.</title>
        <authorList>
            <person name="Jerlstrom-Hultqvist J."/>
            <person name="Cepicka I."/>
            <person name="Gallot-Lavallee L."/>
            <person name="Salas-Leiva D."/>
            <person name="Curtis B.A."/>
            <person name="Zahonova K."/>
            <person name="Pipaliya S."/>
            <person name="Dacks J."/>
            <person name="Roger A.J."/>
        </authorList>
    </citation>
    <scope>NUCLEOTIDE SEQUENCE</scope>
    <source>
        <strain evidence="2">BMAN</strain>
    </source>
</reference>
<comment type="caution">
    <text evidence="2">The sequence shown here is derived from an EMBL/GenBank/DDBJ whole genome shotgun (WGS) entry which is preliminary data.</text>
</comment>
<proteinExistence type="predicted"/>
<dbReference type="Proteomes" id="UP001149090">
    <property type="component" value="Unassembled WGS sequence"/>
</dbReference>
<evidence type="ECO:0000313" key="2">
    <source>
        <dbReference type="EMBL" id="KAJ5075445.1"/>
    </source>
</evidence>
<protein>
    <submittedName>
        <fullName evidence="2">Pep-cterm sorting domain-containing protein</fullName>
    </submittedName>
</protein>
<gene>
    <name evidence="2" type="ORF">M0811_07415</name>
</gene>